<feature type="active site" description="Proton donor" evidence="3">
    <location>
        <position position="98"/>
    </location>
</feature>
<dbReference type="RefSeq" id="WP_089526258.1">
    <property type="nucleotide sequence ID" value="NZ_NMUQ01000003.1"/>
</dbReference>
<dbReference type="OrthoDB" id="1778624at2"/>
<dbReference type="PIRSF" id="PIRSF005384">
    <property type="entry name" value="RpiB_LacA_B"/>
    <property type="match status" value="1"/>
</dbReference>
<dbReference type="Proteomes" id="UP000215145">
    <property type="component" value="Unassembled WGS sequence"/>
</dbReference>
<dbReference type="InterPro" id="IPR036569">
    <property type="entry name" value="RpiB_LacA_LacB_sf"/>
</dbReference>
<evidence type="ECO:0000313" key="4">
    <source>
        <dbReference type="EMBL" id="OXM13554.1"/>
    </source>
</evidence>
<sequence>MIVAIGSDHAGYPLKAHIVEAMTAGGIEITDFGSYTPEPVDFPDVARLVCDAVREGRAFRGIMVCGTGVGAAIAANKIPGIRSAVGHDSYSAVQCVEHDDVNVLCIGAQIVGPTLAAAYVTAFLGAEFSTEPHFRRRVEKLHALERTAAMEWLASEDGLKKS</sequence>
<dbReference type="PANTHER" id="PTHR43732">
    <property type="entry name" value="RIBOSE 5-PHOSPHATE ISOMERASE-RELATED"/>
    <property type="match status" value="1"/>
</dbReference>
<proteinExistence type="inferred from homology"/>
<reference evidence="4 5" key="1">
    <citation type="submission" date="2017-07" db="EMBL/GenBank/DDBJ databases">
        <title>Paenibacillus herberti R33 genome sequencing and assembly.</title>
        <authorList>
            <person name="Su W."/>
        </authorList>
    </citation>
    <scope>NUCLEOTIDE SEQUENCE [LARGE SCALE GENOMIC DNA]</scope>
    <source>
        <strain evidence="4 5">R33</strain>
    </source>
</reference>
<dbReference type="NCBIfam" id="NF004051">
    <property type="entry name" value="PRK05571.1"/>
    <property type="match status" value="1"/>
</dbReference>
<gene>
    <name evidence="4" type="primary">rpiB</name>
    <name evidence="4" type="ORF">CGZ75_21205</name>
</gene>
<dbReference type="AlphaFoldDB" id="A0A229NUP8"/>
<protein>
    <submittedName>
        <fullName evidence="4">Ribose 5-phosphate isomerase B</fullName>
    </submittedName>
</protein>
<feature type="active site" description="Proton acceptor" evidence="3">
    <location>
        <position position="65"/>
    </location>
</feature>
<dbReference type="PANTHER" id="PTHR43732:SF1">
    <property type="entry name" value="RIBOSE 5-PHOSPHATE ISOMERASE"/>
    <property type="match status" value="1"/>
</dbReference>
<evidence type="ECO:0000256" key="3">
    <source>
        <dbReference type="PIRSR" id="PIRSR005384-1"/>
    </source>
</evidence>
<dbReference type="GO" id="GO:0005975">
    <property type="term" value="P:carbohydrate metabolic process"/>
    <property type="evidence" value="ECO:0007669"/>
    <property type="project" value="InterPro"/>
</dbReference>
<organism evidence="4 5">
    <name type="scientific">Paenibacillus herberti</name>
    <dbReference type="NCBI Taxonomy" id="1619309"/>
    <lineage>
        <taxon>Bacteria</taxon>
        <taxon>Bacillati</taxon>
        <taxon>Bacillota</taxon>
        <taxon>Bacilli</taxon>
        <taxon>Bacillales</taxon>
        <taxon>Paenibacillaceae</taxon>
        <taxon>Paenibacillus</taxon>
    </lineage>
</organism>
<keyword evidence="5" id="KW-1185">Reference proteome</keyword>
<dbReference type="InterPro" id="IPR004785">
    <property type="entry name" value="RpiB"/>
</dbReference>
<dbReference type="Gene3D" id="3.40.1400.10">
    <property type="entry name" value="Sugar-phosphate isomerase, RpiB/LacA/LacB"/>
    <property type="match status" value="1"/>
</dbReference>
<evidence type="ECO:0000256" key="2">
    <source>
        <dbReference type="ARBA" id="ARBA00023235"/>
    </source>
</evidence>
<accession>A0A229NUP8</accession>
<evidence type="ECO:0000256" key="1">
    <source>
        <dbReference type="ARBA" id="ARBA00008754"/>
    </source>
</evidence>
<keyword evidence="2 4" id="KW-0413">Isomerase</keyword>
<evidence type="ECO:0000313" key="5">
    <source>
        <dbReference type="Proteomes" id="UP000215145"/>
    </source>
</evidence>
<dbReference type="SUPFAM" id="SSF89623">
    <property type="entry name" value="Ribose/Galactose isomerase RpiB/AlsB"/>
    <property type="match status" value="1"/>
</dbReference>
<dbReference type="NCBIfam" id="TIGR01120">
    <property type="entry name" value="rpiB"/>
    <property type="match status" value="1"/>
</dbReference>
<dbReference type="EMBL" id="NMUQ01000003">
    <property type="protein sequence ID" value="OXM13554.1"/>
    <property type="molecule type" value="Genomic_DNA"/>
</dbReference>
<dbReference type="NCBIfam" id="TIGR00689">
    <property type="entry name" value="rpiB_lacA_lacB"/>
    <property type="match status" value="1"/>
</dbReference>
<dbReference type="GO" id="GO:0016861">
    <property type="term" value="F:intramolecular oxidoreductase activity, interconverting aldoses and ketoses"/>
    <property type="evidence" value="ECO:0007669"/>
    <property type="project" value="UniProtKB-ARBA"/>
</dbReference>
<dbReference type="InterPro" id="IPR051812">
    <property type="entry name" value="SPI_LacAB/RpiB"/>
</dbReference>
<dbReference type="Pfam" id="PF02502">
    <property type="entry name" value="LacAB_rpiB"/>
    <property type="match status" value="1"/>
</dbReference>
<comment type="caution">
    <text evidence="4">The sequence shown here is derived from an EMBL/GenBank/DDBJ whole genome shotgun (WGS) entry which is preliminary data.</text>
</comment>
<name>A0A229NUP8_9BACL</name>
<dbReference type="InterPro" id="IPR003500">
    <property type="entry name" value="RpiB_LacA_LacB"/>
</dbReference>
<comment type="similarity">
    <text evidence="1">Belongs to the LacAB/RpiB family.</text>
</comment>